<dbReference type="InterPro" id="IPR000182">
    <property type="entry name" value="GNAT_dom"/>
</dbReference>
<reference evidence="5" key="1">
    <citation type="submission" date="2016-10" db="EMBL/GenBank/DDBJ databases">
        <authorList>
            <person name="Varghese N."/>
            <person name="Submissions S."/>
        </authorList>
    </citation>
    <scope>NUCLEOTIDE SEQUENCE [LARGE SCALE GENOMIC DNA]</scope>
    <source>
        <strain evidence="5">CGMCC 1.10789</strain>
    </source>
</reference>
<dbReference type="RefSeq" id="WP_092497845.1">
    <property type="nucleotide sequence ID" value="NZ_FNFV01000001.1"/>
</dbReference>
<evidence type="ECO:0000313" key="5">
    <source>
        <dbReference type="Proteomes" id="UP000199328"/>
    </source>
</evidence>
<dbReference type="Pfam" id="PF00583">
    <property type="entry name" value="Acetyltransf_1"/>
    <property type="match status" value="1"/>
</dbReference>
<dbReference type="InterPro" id="IPR016181">
    <property type="entry name" value="Acyl_CoA_acyltransferase"/>
</dbReference>
<feature type="domain" description="N-acetyltransferase" evidence="3">
    <location>
        <begin position="1"/>
        <end position="133"/>
    </location>
</feature>
<keyword evidence="2" id="KW-0012">Acyltransferase</keyword>
<dbReference type="EMBL" id="FNFV01000001">
    <property type="protein sequence ID" value="SDK08476.1"/>
    <property type="molecule type" value="Genomic_DNA"/>
</dbReference>
<sequence length="139" mass="14686">MAALHARVFTSHPQPWSAAAFAGLLAEPAVFCVVRDGGLLVGRAVAGEAELLTLAVAPERRRRGTGRALVMAFEAEAARRGAGRAFLEVAEDNAAARSLYSALGWRECGRRRGYYATASGGRVDAVIMERALAISVDGE</sequence>
<protein>
    <submittedName>
        <fullName evidence="4">Ribosomal-protein-alanine N-acetyltransferase</fullName>
    </submittedName>
</protein>
<dbReference type="GO" id="GO:0016747">
    <property type="term" value="F:acyltransferase activity, transferring groups other than amino-acyl groups"/>
    <property type="evidence" value="ECO:0007669"/>
    <property type="project" value="InterPro"/>
</dbReference>
<evidence type="ECO:0000313" key="4">
    <source>
        <dbReference type="EMBL" id="SDK08476.1"/>
    </source>
</evidence>
<evidence type="ECO:0000256" key="2">
    <source>
        <dbReference type="ARBA" id="ARBA00023315"/>
    </source>
</evidence>
<organism evidence="4 5">
    <name type="scientific">Meinhardsimonia xiamenensis</name>
    <dbReference type="NCBI Taxonomy" id="990712"/>
    <lineage>
        <taxon>Bacteria</taxon>
        <taxon>Pseudomonadati</taxon>
        <taxon>Pseudomonadota</taxon>
        <taxon>Alphaproteobacteria</taxon>
        <taxon>Rhodobacterales</taxon>
        <taxon>Paracoccaceae</taxon>
        <taxon>Meinhardsimonia</taxon>
    </lineage>
</organism>
<dbReference type="CDD" id="cd04301">
    <property type="entry name" value="NAT_SF"/>
    <property type="match status" value="1"/>
</dbReference>
<evidence type="ECO:0000256" key="1">
    <source>
        <dbReference type="ARBA" id="ARBA00022679"/>
    </source>
</evidence>
<dbReference type="PANTHER" id="PTHR43420">
    <property type="entry name" value="ACETYLTRANSFERASE"/>
    <property type="match status" value="1"/>
</dbReference>
<dbReference type="Proteomes" id="UP000199328">
    <property type="component" value="Unassembled WGS sequence"/>
</dbReference>
<dbReference type="PROSITE" id="PS51186">
    <property type="entry name" value="GNAT"/>
    <property type="match status" value="1"/>
</dbReference>
<accession>A0A1G8Z0B2</accession>
<evidence type="ECO:0000259" key="3">
    <source>
        <dbReference type="PROSITE" id="PS51186"/>
    </source>
</evidence>
<keyword evidence="1 4" id="KW-0808">Transferase</keyword>
<dbReference type="SUPFAM" id="SSF55729">
    <property type="entry name" value="Acyl-CoA N-acyltransferases (Nat)"/>
    <property type="match status" value="1"/>
</dbReference>
<dbReference type="AlphaFoldDB" id="A0A1G8Z0B2"/>
<proteinExistence type="predicted"/>
<name>A0A1G8Z0B2_9RHOB</name>
<dbReference type="STRING" id="990712.SAMN05216257_101526"/>
<dbReference type="Gene3D" id="3.40.630.30">
    <property type="match status" value="1"/>
</dbReference>
<dbReference type="OrthoDB" id="9804026at2"/>
<dbReference type="PANTHER" id="PTHR43420:SF12">
    <property type="entry name" value="N-ACETYLTRANSFERASE DOMAIN-CONTAINING PROTEIN"/>
    <property type="match status" value="1"/>
</dbReference>
<keyword evidence="5" id="KW-1185">Reference proteome</keyword>
<gene>
    <name evidence="4" type="ORF">SAMN05216257_101526</name>
</gene>
<dbReference type="InterPro" id="IPR050680">
    <property type="entry name" value="YpeA/RimI_acetyltransf"/>
</dbReference>